<feature type="domain" description="PTS EIIB type-1" evidence="12">
    <location>
        <begin position="1"/>
        <end position="76"/>
    </location>
</feature>
<comment type="caution">
    <text evidence="13">The sequence shown here is derived from an EMBL/GenBank/DDBJ whole genome shotgun (WGS) entry which is preliminary data.</text>
</comment>
<evidence type="ECO:0000256" key="11">
    <source>
        <dbReference type="PROSITE-ProRule" id="PRU00421"/>
    </source>
</evidence>
<evidence type="ECO:0000256" key="4">
    <source>
        <dbReference type="ARBA" id="ARBA00022597"/>
    </source>
</evidence>
<evidence type="ECO:0000256" key="1">
    <source>
        <dbReference type="ARBA" id="ARBA00004651"/>
    </source>
</evidence>
<feature type="active site" description="Phosphocysteine intermediate; for EIIB activity" evidence="11">
    <location>
        <position position="23"/>
    </location>
</feature>
<keyword evidence="2" id="KW-0813">Transport</keyword>
<evidence type="ECO:0000256" key="3">
    <source>
        <dbReference type="ARBA" id="ARBA00022475"/>
    </source>
</evidence>
<keyword evidence="6" id="KW-0598">Phosphotransferase system</keyword>
<dbReference type="EMBL" id="JADKGK010000011">
    <property type="protein sequence ID" value="MBL0003369.1"/>
    <property type="molecule type" value="Genomic_DNA"/>
</dbReference>
<keyword evidence="3" id="KW-1003">Cell membrane</keyword>
<proteinExistence type="predicted"/>
<keyword evidence="9" id="KW-1133">Transmembrane helix</keyword>
<dbReference type="EMBL" id="JADJIB010000001">
    <property type="protein sequence ID" value="MBK7272308.1"/>
    <property type="molecule type" value="Genomic_DNA"/>
</dbReference>
<dbReference type="Proteomes" id="UP000726105">
    <property type="component" value="Unassembled WGS sequence"/>
</dbReference>
<dbReference type="SUPFAM" id="SSF55604">
    <property type="entry name" value="Glucose permease domain IIB"/>
    <property type="match status" value="1"/>
</dbReference>
<evidence type="ECO:0000256" key="9">
    <source>
        <dbReference type="ARBA" id="ARBA00022989"/>
    </source>
</evidence>
<evidence type="ECO:0000313" key="14">
    <source>
        <dbReference type="EMBL" id="MBK7272308.1"/>
    </source>
</evidence>
<keyword evidence="8" id="KW-0418">Kinase</keyword>
<evidence type="ECO:0000313" key="17">
    <source>
        <dbReference type="Proteomes" id="UP000726105"/>
    </source>
</evidence>
<dbReference type="InterPro" id="IPR001996">
    <property type="entry name" value="PTS_IIB_1"/>
</dbReference>
<dbReference type="AlphaFoldDB" id="A0A935CGJ4"/>
<keyword evidence="10" id="KW-0472">Membrane</keyword>
<dbReference type="PANTHER" id="PTHR30009">
    <property type="entry name" value="CYTOCHROME C-TYPE SYNTHESIS PROTEIN AND PTS TRANSMEMBRANE COMPONENT"/>
    <property type="match status" value="1"/>
</dbReference>
<dbReference type="GO" id="GO:0009401">
    <property type="term" value="P:phosphoenolpyruvate-dependent sugar phosphotransferase system"/>
    <property type="evidence" value="ECO:0007669"/>
    <property type="project" value="UniProtKB-KW"/>
</dbReference>
<dbReference type="PROSITE" id="PS51098">
    <property type="entry name" value="PTS_EIIB_TYPE_1"/>
    <property type="match status" value="1"/>
</dbReference>
<accession>A0A935CGJ4</accession>
<organism evidence="13 16">
    <name type="scientific">Candidatus Phosphoribacter hodrii</name>
    <dbReference type="NCBI Taxonomy" id="2953743"/>
    <lineage>
        <taxon>Bacteria</taxon>
        <taxon>Bacillati</taxon>
        <taxon>Actinomycetota</taxon>
        <taxon>Actinomycetes</taxon>
        <taxon>Micrococcales</taxon>
        <taxon>Dermatophilaceae</taxon>
        <taxon>Candidatus Phosphoribacter</taxon>
    </lineage>
</organism>
<sequence length="76" mass="7784">MSKAARILSGLGGADNIVEIEACITRLRTEVEDGGLVDQAALKAAGAHGVIVTGNIVQVVVGPEADNLAEDIQDLM</sequence>
<name>A0A935CGJ4_9MICO</name>
<evidence type="ECO:0000256" key="10">
    <source>
        <dbReference type="ARBA" id="ARBA00023136"/>
    </source>
</evidence>
<dbReference type="EMBL" id="JADIXZ010000008">
    <property type="protein sequence ID" value="MBK6302196.1"/>
    <property type="molecule type" value="Genomic_DNA"/>
</dbReference>
<dbReference type="InterPro" id="IPR018113">
    <property type="entry name" value="PTrfase_EIIB_Cys"/>
</dbReference>
<evidence type="ECO:0000256" key="5">
    <source>
        <dbReference type="ARBA" id="ARBA00022679"/>
    </source>
</evidence>
<dbReference type="Gene3D" id="3.30.1360.60">
    <property type="entry name" value="Glucose permease domain IIB"/>
    <property type="match status" value="1"/>
</dbReference>
<dbReference type="FunFam" id="3.30.1360.60:FF:000001">
    <property type="entry name" value="PTS system glucose-specific IIBC component PtsG"/>
    <property type="match status" value="1"/>
</dbReference>
<evidence type="ECO:0000256" key="6">
    <source>
        <dbReference type="ARBA" id="ARBA00022683"/>
    </source>
</evidence>
<evidence type="ECO:0000313" key="16">
    <source>
        <dbReference type="Proteomes" id="UP000718281"/>
    </source>
</evidence>
<dbReference type="CDD" id="cd00212">
    <property type="entry name" value="PTS_IIB_glc"/>
    <property type="match status" value="1"/>
</dbReference>
<evidence type="ECO:0000313" key="13">
    <source>
        <dbReference type="EMBL" id="MBK6302196.1"/>
    </source>
</evidence>
<evidence type="ECO:0000256" key="7">
    <source>
        <dbReference type="ARBA" id="ARBA00022692"/>
    </source>
</evidence>
<evidence type="ECO:0000259" key="12">
    <source>
        <dbReference type="PROSITE" id="PS51098"/>
    </source>
</evidence>
<evidence type="ECO:0000256" key="2">
    <source>
        <dbReference type="ARBA" id="ARBA00022448"/>
    </source>
</evidence>
<evidence type="ECO:0000256" key="8">
    <source>
        <dbReference type="ARBA" id="ARBA00022777"/>
    </source>
</evidence>
<keyword evidence="5" id="KW-0808">Transferase</keyword>
<evidence type="ECO:0000313" key="15">
    <source>
        <dbReference type="EMBL" id="MBL0003369.1"/>
    </source>
</evidence>
<dbReference type="GO" id="GO:0005886">
    <property type="term" value="C:plasma membrane"/>
    <property type="evidence" value="ECO:0007669"/>
    <property type="project" value="UniProtKB-SubCell"/>
</dbReference>
<dbReference type="Proteomes" id="UP000886632">
    <property type="component" value="Unassembled WGS sequence"/>
</dbReference>
<dbReference type="InterPro" id="IPR036878">
    <property type="entry name" value="Glu_permease_IIB"/>
</dbReference>
<keyword evidence="4" id="KW-0762">Sugar transport</keyword>
<reference evidence="16 17" key="1">
    <citation type="submission" date="2020-10" db="EMBL/GenBank/DDBJ databases">
        <title>Connecting structure to function with the recovery of over 1000 high-quality activated sludge metagenome-assembled genomes encoding full-length rRNA genes using long-read sequencing.</title>
        <authorList>
            <person name="Singleton C.M."/>
            <person name="Petriglieri F."/>
            <person name="Kristensen J.M."/>
            <person name="Kirkegaard R.H."/>
            <person name="Michaelsen T.Y."/>
            <person name="Andersen M.H."/>
            <person name="Karst S.M."/>
            <person name="Dueholm M.S."/>
            <person name="Nielsen P.H."/>
            <person name="Albertsen M."/>
        </authorList>
    </citation>
    <scope>NUCLEOTIDE SEQUENCE [LARGE SCALE GENOMIC DNA]</scope>
    <source>
        <strain evidence="13">AalE_18-Q3-R2-46_BAT3C.188</strain>
        <strain evidence="14">Ega_18-Q3-R5-49_MAXAC.001</strain>
        <strain evidence="15">Ribe_18-Q3-R11-54_MAXAC.001</strain>
    </source>
</reference>
<dbReference type="GO" id="GO:0008982">
    <property type="term" value="F:protein-N(PI)-phosphohistidine-sugar phosphotransferase activity"/>
    <property type="evidence" value="ECO:0007669"/>
    <property type="project" value="InterPro"/>
</dbReference>
<gene>
    <name evidence="13" type="ORF">IPF40_14560</name>
    <name evidence="14" type="ORF">IPI13_03805</name>
    <name evidence="15" type="ORF">IPP00_05075</name>
</gene>
<dbReference type="Proteomes" id="UP000718281">
    <property type="component" value="Unassembled WGS sequence"/>
</dbReference>
<dbReference type="InterPro" id="IPR050429">
    <property type="entry name" value="PTS_Glucose_EIICBA"/>
</dbReference>
<dbReference type="Pfam" id="PF00367">
    <property type="entry name" value="PTS_EIIB"/>
    <property type="match status" value="1"/>
</dbReference>
<keyword evidence="7" id="KW-0812">Transmembrane</keyword>
<dbReference type="NCBIfam" id="TIGR00826">
    <property type="entry name" value="EIIB_glc"/>
    <property type="match status" value="1"/>
</dbReference>
<comment type="subcellular location">
    <subcellularLocation>
        <location evidence="1">Cell membrane</location>
        <topology evidence="1">Multi-pass membrane protein</topology>
    </subcellularLocation>
</comment>
<dbReference type="GO" id="GO:0090563">
    <property type="term" value="F:protein-phosphocysteine-sugar phosphotransferase activity"/>
    <property type="evidence" value="ECO:0007669"/>
    <property type="project" value="TreeGrafter"/>
</dbReference>
<protein>
    <submittedName>
        <fullName evidence="13">PTS glucose/sucrose transporter subunit IIB</fullName>
    </submittedName>
</protein>
<dbReference type="GO" id="GO:0016301">
    <property type="term" value="F:kinase activity"/>
    <property type="evidence" value="ECO:0007669"/>
    <property type="project" value="UniProtKB-KW"/>
</dbReference>